<evidence type="ECO:0000313" key="2">
    <source>
        <dbReference type="EMBL" id="VVA20284.1"/>
    </source>
</evidence>
<sequence>MRIGIVDYKFIFGLNPLYIPSPRYAVHRAPLATCDIALVITGREISVHDYEIGEYNFRHSPDHDRNEKGDPSPFLLTRDDFDPSYLIRDDLVRRVPEVTTCTLNPKS</sequence>
<dbReference type="InParanoid" id="A0A5E4EX27"/>
<evidence type="ECO:0000313" key="4">
    <source>
        <dbReference type="Proteomes" id="UP001054821"/>
    </source>
</evidence>
<reference evidence="3" key="2">
    <citation type="journal article" date="2020" name="Plant J.">
        <title>Transposons played a major role in the diversification between the closely related almond and peach genomes: results from the almond genome sequence.</title>
        <authorList>
            <person name="Alioto T."/>
            <person name="Alexiou K.G."/>
            <person name="Bardil A."/>
            <person name="Barteri F."/>
            <person name="Castanera R."/>
            <person name="Cruz F."/>
            <person name="Dhingra A."/>
            <person name="Duval H."/>
            <person name="Fernandez I Marti A."/>
            <person name="Frias L."/>
            <person name="Galan B."/>
            <person name="Garcia J.L."/>
            <person name="Howad W."/>
            <person name="Gomez-Garrido J."/>
            <person name="Gut M."/>
            <person name="Julca I."/>
            <person name="Morata J."/>
            <person name="Puigdomenech P."/>
            <person name="Ribeca P."/>
            <person name="Rubio Cabetas M.J."/>
            <person name="Vlasova A."/>
            <person name="Wirthensohn M."/>
            <person name="Garcia-Mas J."/>
            <person name="Gabaldon T."/>
            <person name="Casacuberta J.M."/>
            <person name="Arus P."/>
        </authorList>
    </citation>
    <scope>NUCLEOTIDE SEQUENCE [LARGE SCALE GENOMIC DNA]</scope>
    <source>
        <strain evidence="3">cv. Texas</strain>
    </source>
</reference>
<accession>A0A5E4EX27</accession>
<dbReference type="Gramene" id="VVA20284">
    <property type="protein sequence ID" value="VVA20284"/>
    <property type="gene ID" value="Prudul26B021830"/>
</dbReference>
<dbReference type="EMBL" id="JAJFAZ020000001">
    <property type="protein sequence ID" value="KAI5355923.1"/>
    <property type="molecule type" value="Genomic_DNA"/>
</dbReference>
<keyword evidence="4" id="KW-1185">Reference proteome</keyword>
<dbReference type="AlphaFoldDB" id="A0A5E4EX27"/>
<dbReference type="Proteomes" id="UP001054821">
    <property type="component" value="Chromosome 1"/>
</dbReference>
<evidence type="ECO:0000313" key="3">
    <source>
        <dbReference type="Proteomes" id="UP000327085"/>
    </source>
</evidence>
<reference evidence="1 4" key="3">
    <citation type="journal article" date="2022" name="G3 (Bethesda)">
        <title>Whole-genome sequence and methylome profiling of the almond [Prunus dulcis (Mill.) D.A. Webb] cultivar 'Nonpareil'.</title>
        <authorList>
            <person name="D'Amico-Willman K.M."/>
            <person name="Ouma W.Z."/>
            <person name="Meulia T."/>
            <person name="Sideli G.M."/>
            <person name="Gradziel T.M."/>
            <person name="Fresnedo-Ramirez J."/>
        </authorList>
    </citation>
    <scope>NUCLEOTIDE SEQUENCE [LARGE SCALE GENOMIC DNA]</scope>
    <source>
        <strain evidence="1">Clone GOH B32 T37-40</strain>
    </source>
</reference>
<organism evidence="2 3">
    <name type="scientific">Prunus dulcis</name>
    <name type="common">Almond</name>
    <name type="synonym">Amygdalus dulcis</name>
    <dbReference type="NCBI Taxonomy" id="3755"/>
    <lineage>
        <taxon>Eukaryota</taxon>
        <taxon>Viridiplantae</taxon>
        <taxon>Streptophyta</taxon>
        <taxon>Embryophyta</taxon>
        <taxon>Tracheophyta</taxon>
        <taxon>Spermatophyta</taxon>
        <taxon>Magnoliopsida</taxon>
        <taxon>eudicotyledons</taxon>
        <taxon>Gunneridae</taxon>
        <taxon>Pentapetalae</taxon>
        <taxon>rosids</taxon>
        <taxon>fabids</taxon>
        <taxon>Rosales</taxon>
        <taxon>Rosaceae</taxon>
        <taxon>Amygdaloideae</taxon>
        <taxon>Amygdaleae</taxon>
        <taxon>Prunus</taxon>
    </lineage>
</organism>
<name>A0A5E4EX27_PRUDU</name>
<protein>
    <submittedName>
        <fullName evidence="2">Uncharacterized protein</fullName>
    </submittedName>
</protein>
<gene>
    <name evidence="2" type="ORF">ALMOND_2B021830</name>
    <name evidence="1" type="ORF">L3X38_008818</name>
</gene>
<dbReference type="EMBL" id="CABIKO010000042">
    <property type="protein sequence ID" value="VVA20284.1"/>
    <property type="molecule type" value="Genomic_DNA"/>
</dbReference>
<reference evidence="2" key="1">
    <citation type="submission" date="2019-07" db="EMBL/GenBank/DDBJ databases">
        <authorList>
            <person name="Alioto T."/>
            <person name="Alioto T."/>
            <person name="Gomez Garrido J."/>
        </authorList>
    </citation>
    <scope>NUCLEOTIDE SEQUENCE</scope>
</reference>
<evidence type="ECO:0000313" key="1">
    <source>
        <dbReference type="EMBL" id="KAI5355923.1"/>
    </source>
</evidence>
<proteinExistence type="predicted"/>
<dbReference type="Proteomes" id="UP000327085">
    <property type="component" value="Chromosome 1"/>
</dbReference>